<accession>A0A813PD66</accession>
<dbReference type="AlphaFoldDB" id="A0A813PD66"/>
<evidence type="ECO:0000313" key="8">
    <source>
        <dbReference type="EMBL" id="CAF0942732.1"/>
    </source>
</evidence>
<dbReference type="OrthoDB" id="8062037at2759"/>
<dbReference type="InterPro" id="IPR053238">
    <property type="entry name" value="RING-H2_zinc_finger"/>
</dbReference>
<dbReference type="Proteomes" id="UP000663882">
    <property type="component" value="Unassembled WGS sequence"/>
</dbReference>
<keyword evidence="5" id="KW-1133">Transmembrane helix</keyword>
<keyword evidence="1" id="KW-0479">Metal-binding</keyword>
<dbReference type="InterPro" id="IPR001841">
    <property type="entry name" value="Znf_RING"/>
</dbReference>
<dbReference type="SMART" id="SM00184">
    <property type="entry name" value="RING"/>
    <property type="match status" value="1"/>
</dbReference>
<dbReference type="GO" id="GO:0008270">
    <property type="term" value="F:zinc ion binding"/>
    <property type="evidence" value="ECO:0007669"/>
    <property type="project" value="UniProtKB-KW"/>
</dbReference>
<evidence type="ECO:0000313" key="9">
    <source>
        <dbReference type="EMBL" id="CAF4045791.1"/>
    </source>
</evidence>
<dbReference type="Pfam" id="PF13639">
    <property type="entry name" value="zf-RING_2"/>
    <property type="match status" value="1"/>
</dbReference>
<evidence type="ECO:0000256" key="4">
    <source>
        <dbReference type="PROSITE-ProRule" id="PRU00175"/>
    </source>
</evidence>
<dbReference type="PANTHER" id="PTHR14155:SF627">
    <property type="entry name" value="OS06G0192800 PROTEIN"/>
    <property type="match status" value="1"/>
</dbReference>
<dbReference type="PROSITE" id="PS50089">
    <property type="entry name" value="ZF_RING_2"/>
    <property type="match status" value="1"/>
</dbReference>
<dbReference type="EMBL" id="CAJNOO010000027">
    <property type="protein sequence ID" value="CAF0753342.1"/>
    <property type="molecule type" value="Genomic_DNA"/>
</dbReference>
<feature type="transmembrane region" description="Helical" evidence="5">
    <location>
        <begin position="210"/>
        <end position="229"/>
    </location>
</feature>
<evidence type="ECO:0000259" key="6">
    <source>
        <dbReference type="PROSITE" id="PS50089"/>
    </source>
</evidence>
<feature type="transmembrane region" description="Helical" evidence="5">
    <location>
        <begin position="357"/>
        <end position="380"/>
    </location>
</feature>
<feature type="domain" description="RING-type" evidence="6">
    <location>
        <begin position="434"/>
        <end position="475"/>
    </location>
</feature>
<feature type="transmembrane region" description="Helical" evidence="5">
    <location>
        <begin position="69"/>
        <end position="87"/>
    </location>
</feature>
<dbReference type="Proteomes" id="UP000663874">
    <property type="component" value="Unassembled WGS sequence"/>
</dbReference>
<feature type="transmembrane region" description="Helical" evidence="5">
    <location>
        <begin position="99"/>
        <end position="122"/>
    </location>
</feature>
<keyword evidence="5" id="KW-0812">Transmembrane</keyword>
<evidence type="ECO:0000313" key="7">
    <source>
        <dbReference type="EMBL" id="CAF0753342.1"/>
    </source>
</evidence>
<proteinExistence type="predicted"/>
<dbReference type="EMBL" id="CAJNOU010000277">
    <property type="protein sequence ID" value="CAF0942732.1"/>
    <property type="molecule type" value="Genomic_DNA"/>
</dbReference>
<feature type="transmembrane region" description="Helical" evidence="5">
    <location>
        <begin position="179"/>
        <end position="198"/>
    </location>
</feature>
<dbReference type="Gene3D" id="3.30.40.10">
    <property type="entry name" value="Zinc/RING finger domain, C3HC4 (zinc finger)"/>
    <property type="match status" value="1"/>
</dbReference>
<sequence length="483" mass="55168">MSTSPIDSGESSGGGINRIISQISTTYRNGSVDNTENRVNQSSTNQTTTNDTTWINTFHSLDRIFSGSLLHLIYRLIDIILLLIGLTSNKPKCDLSNRLAITSICLLIFCFIDLLIILLFLLRNLSLRNSQLTEEQKLEQLRHVSMIRGFFMFFKIIPVCFGTAYSFSSTLPDTNECELMRFCLGIVCLSTWLLILIPPTKPELPIRRSLIVECLILLFVLVINCTYIGTVANAMVNVEHPTCIYNNPEDFYLSSPLKSYAFVGLILFSCTTILHIINLTLNQLYFRLNRQRQFYIYYYALQYILNYIGTIIVIYYFSIGGLFLFQPRSGQQCREYAPNLYRVLLIWEWIRILSPLIAIPLIMIICCLGVFFGIILSYCLPASITVPILELLQGWRTAGPMTINPNPPATQENIDAVPVISFAQEPDQFNQTECAICRTNFETNEQLKKLQCGHLFHPECVANWLRITRICPICRQRMSTINS</sequence>
<keyword evidence="2 4" id="KW-0863">Zinc-finger</keyword>
<dbReference type="PANTHER" id="PTHR14155">
    <property type="entry name" value="RING FINGER DOMAIN-CONTAINING"/>
    <property type="match status" value="1"/>
</dbReference>
<feature type="transmembrane region" description="Helical" evidence="5">
    <location>
        <begin position="294"/>
        <end position="317"/>
    </location>
</feature>
<name>A0A813PD66_9BILA</name>
<evidence type="ECO:0000256" key="3">
    <source>
        <dbReference type="ARBA" id="ARBA00022833"/>
    </source>
</evidence>
<evidence type="ECO:0000256" key="1">
    <source>
        <dbReference type="ARBA" id="ARBA00022723"/>
    </source>
</evidence>
<comment type="caution">
    <text evidence="7">The sequence shown here is derived from an EMBL/GenBank/DDBJ whole genome shotgun (WGS) entry which is preliminary data.</text>
</comment>
<keyword evidence="3" id="KW-0862">Zinc</keyword>
<evidence type="ECO:0000256" key="5">
    <source>
        <dbReference type="SAM" id="Phobius"/>
    </source>
</evidence>
<feature type="transmembrane region" description="Helical" evidence="5">
    <location>
        <begin position="260"/>
        <end position="282"/>
    </location>
</feature>
<evidence type="ECO:0000313" key="10">
    <source>
        <dbReference type="Proteomes" id="UP000663882"/>
    </source>
</evidence>
<feature type="transmembrane region" description="Helical" evidence="5">
    <location>
        <begin position="146"/>
        <end position="167"/>
    </location>
</feature>
<dbReference type="SUPFAM" id="SSF57850">
    <property type="entry name" value="RING/U-box"/>
    <property type="match status" value="1"/>
</dbReference>
<protein>
    <recommendedName>
        <fullName evidence="6">RING-type domain-containing protein</fullName>
    </recommendedName>
</protein>
<dbReference type="EMBL" id="CAJOBE010007785">
    <property type="protein sequence ID" value="CAF4045791.1"/>
    <property type="molecule type" value="Genomic_DNA"/>
</dbReference>
<gene>
    <name evidence="9" type="ORF">FNK824_LOCUS28438</name>
    <name evidence="7" type="ORF">RFH988_LOCUS1424</name>
    <name evidence="8" type="ORF">SEV965_LOCUS7799</name>
</gene>
<organism evidence="7 10">
    <name type="scientific">Rotaria sordida</name>
    <dbReference type="NCBI Taxonomy" id="392033"/>
    <lineage>
        <taxon>Eukaryota</taxon>
        <taxon>Metazoa</taxon>
        <taxon>Spiralia</taxon>
        <taxon>Gnathifera</taxon>
        <taxon>Rotifera</taxon>
        <taxon>Eurotatoria</taxon>
        <taxon>Bdelloidea</taxon>
        <taxon>Philodinida</taxon>
        <taxon>Philodinidae</taxon>
        <taxon>Rotaria</taxon>
    </lineage>
</organism>
<evidence type="ECO:0000256" key="2">
    <source>
        <dbReference type="ARBA" id="ARBA00022771"/>
    </source>
</evidence>
<keyword evidence="5" id="KW-0472">Membrane</keyword>
<dbReference type="Proteomes" id="UP000663889">
    <property type="component" value="Unassembled WGS sequence"/>
</dbReference>
<reference evidence="7" key="1">
    <citation type="submission" date="2021-02" db="EMBL/GenBank/DDBJ databases">
        <authorList>
            <person name="Nowell W R."/>
        </authorList>
    </citation>
    <scope>NUCLEOTIDE SEQUENCE</scope>
</reference>
<dbReference type="InterPro" id="IPR013083">
    <property type="entry name" value="Znf_RING/FYVE/PHD"/>
</dbReference>